<keyword evidence="2" id="KW-0560">Oxidoreductase</keyword>
<organism evidence="3 4">
    <name type="scientific">Zopfia rhizophila CBS 207.26</name>
    <dbReference type="NCBI Taxonomy" id="1314779"/>
    <lineage>
        <taxon>Eukaryota</taxon>
        <taxon>Fungi</taxon>
        <taxon>Dikarya</taxon>
        <taxon>Ascomycota</taxon>
        <taxon>Pezizomycotina</taxon>
        <taxon>Dothideomycetes</taxon>
        <taxon>Dothideomycetes incertae sedis</taxon>
        <taxon>Zopfiaceae</taxon>
        <taxon>Zopfia</taxon>
    </lineage>
</organism>
<dbReference type="PANTHER" id="PTHR24320:SF283">
    <property type="entry name" value="RETINOL DEHYDROGENASE 11"/>
    <property type="match status" value="1"/>
</dbReference>
<protein>
    <submittedName>
        <fullName evidence="3">Putative short-chain dehydrogenase</fullName>
    </submittedName>
</protein>
<evidence type="ECO:0000313" key="4">
    <source>
        <dbReference type="Proteomes" id="UP000800200"/>
    </source>
</evidence>
<dbReference type="Gene3D" id="3.40.50.720">
    <property type="entry name" value="NAD(P)-binding Rossmann-like Domain"/>
    <property type="match status" value="1"/>
</dbReference>
<dbReference type="InterPro" id="IPR036291">
    <property type="entry name" value="NAD(P)-bd_dom_sf"/>
</dbReference>
<keyword evidence="4" id="KW-1185">Reference proteome</keyword>
<dbReference type="InterPro" id="IPR002347">
    <property type="entry name" value="SDR_fam"/>
</dbReference>
<evidence type="ECO:0000256" key="2">
    <source>
        <dbReference type="ARBA" id="ARBA00023002"/>
    </source>
</evidence>
<dbReference type="PANTHER" id="PTHR24320">
    <property type="entry name" value="RETINOL DEHYDROGENASE"/>
    <property type="match status" value="1"/>
</dbReference>
<evidence type="ECO:0000256" key="1">
    <source>
        <dbReference type="ARBA" id="ARBA00006484"/>
    </source>
</evidence>
<sequence length="327" mass="34822">MATPYNRQNSTASGIAADLSSNIAGKVILTTGVSPNGLGAHFVETIAKHKPALLILAGRSEAKVKATADKIKADPASANVPTRSLVLDLSSQSQIHEAAKEVLAYPESIDVVVNSAGNMAGPYATTKEGIELQFGSNHIGHFLFTNLIMPKVLASTSPRVVNVSSDGHRLSPVRFDDYNFQNGKAYKQWEGYGQSKTANILYSKALAAKLGPKGLKAYSLHPGVTFGTSLAPGLGVADFAELKARDKEIGDPLGEDDATFDIKTLDECAATHVVASFDPRIEGHNGAYLEDGDLAKEGKLRATATNPADPERLWMLSEELVGEKFQF</sequence>
<gene>
    <name evidence="3" type="ORF">K469DRAFT_601540</name>
</gene>
<dbReference type="EMBL" id="ML994681">
    <property type="protein sequence ID" value="KAF2177903.1"/>
    <property type="molecule type" value="Genomic_DNA"/>
</dbReference>
<dbReference type="GO" id="GO:0016491">
    <property type="term" value="F:oxidoreductase activity"/>
    <property type="evidence" value="ECO:0007669"/>
    <property type="project" value="UniProtKB-KW"/>
</dbReference>
<dbReference type="AlphaFoldDB" id="A0A6A6DG28"/>
<dbReference type="OrthoDB" id="191139at2759"/>
<dbReference type="Proteomes" id="UP000800200">
    <property type="component" value="Unassembled WGS sequence"/>
</dbReference>
<comment type="similarity">
    <text evidence="1">Belongs to the short-chain dehydrogenases/reductases (SDR) family.</text>
</comment>
<dbReference type="Pfam" id="PF00106">
    <property type="entry name" value="adh_short"/>
    <property type="match status" value="1"/>
</dbReference>
<dbReference type="SUPFAM" id="SSF51735">
    <property type="entry name" value="NAD(P)-binding Rossmann-fold domains"/>
    <property type="match status" value="1"/>
</dbReference>
<reference evidence="3" key="1">
    <citation type="journal article" date="2020" name="Stud. Mycol.">
        <title>101 Dothideomycetes genomes: a test case for predicting lifestyles and emergence of pathogens.</title>
        <authorList>
            <person name="Haridas S."/>
            <person name="Albert R."/>
            <person name="Binder M."/>
            <person name="Bloem J."/>
            <person name="Labutti K."/>
            <person name="Salamov A."/>
            <person name="Andreopoulos B."/>
            <person name="Baker S."/>
            <person name="Barry K."/>
            <person name="Bills G."/>
            <person name="Bluhm B."/>
            <person name="Cannon C."/>
            <person name="Castanera R."/>
            <person name="Culley D."/>
            <person name="Daum C."/>
            <person name="Ezra D."/>
            <person name="Gonzalez J."/>
            <person name="Henrissat B."/>
            <person name="Kuo A."/>
            <person name="Liang C."/>
            <person name="Lipzen A."/>
            <person name="Lutzoni F."/>
            <person name="Magnuson J."/>
            <person name="Mondo S."/>
            <person name="Nolan M."/>
            <person name="Ohm R."/>
            <person name="Pangilinan J."/>
            <person name="Park H.-J."/>
            <person name="Ramirez L."/>
            <person name="Alfaro M."/>
            <person name="Sun H."/>
            <person name="Tritt A."/>
            <person name="Yoshinaga Y."/>
            <person name="Zwiers L.-H."/>
            <person name="Turgeon B."/>
            <person name="Goodwin S."/>
            <person name="Spatafora J."/>
            <person name="Crous P."/>
            <person name="Grigoriev I."/>
        </authorList>
    </citation>
    <scope>NUCLEOTIDE SEQUENCE</scope>
    <source>
        <strain evidence="3">CBS 207.26</strain>
    </source>
</reference>
<name>A0A6A6DG28_9PEZI</name>
<accession>A0A6A6DG28</accession>
<evidence type="ECO:0000313" key="3">
    <source>
        <dbReference type="EMBL" id="KAF2177903.1"/>
    </source>
</evidence>
<proteinExistence type="inferred from homology"/>